<evidence type="ECO:0000256" key="1">
    <source>
        <dbReference type="SAM" id="Phobius"/>
    </source>
</evidence>
<feature type="transmembrane region" description="Helical" evidence="1">
    <location>
        <begin position="145"/>
        <end position="167"/>
    </location>
</feature>
<protein>
    <submittedName>
        <fullName evidence="2">Uncharacterized protein</fullName>
    </submittedName>
</protein>
<feature type="transmembrane region" description="Helical" evidence="1">
    <location>
        <begin position="46"/>
        <end position="67"/>
    </location>
</feature>
<keyword evidence="1" id="KW-0472">Membrane</keyword>
<accession>A0A7W5CAQ9</accession>
<sequence length="184" mass="20916">MHVTRFLVSEDSTPPKCCLSQRMGLTSLLAILLFKIPLFNLVPHRLIPLLANAPISLVPVSALLSYSYSRFFPQIKSPLHLRFNCGLSAVYLLRLICIQSAFLLRFICIQTAFLLHLICVSSTFNPRFFCISSAFHLRSFRVSSAFHMHFICCVFLCSICVLSVFYLRSICVLSVFVSTHRPYS</sequence>
<dbReference type="EMBL" id="JACHXW010000009">
    <property type="protein sequence ID" value="MBB3153259.1"/>
    <property type="molecule type" value="Genomic_DNA"/>
</dbReference>
<feature type="transmembrane region" description="Helical" evidence="1">
    <location>
        <begin position="23"/>
        <end position="40"/>
    </location>
</feature>
<dbReference type="AlphaFoldDB" id="A0A7W5CAQ9"/>
<name>A0A7W5CAQ9_9BACL</name>
<comment type="caution">
    <text evidence="2">The sequence shown here is derived from an EMBL/GenBank/DDBJ whole genome shotgun (WGS) entry which is preliminary data.</text>
</comment>
<reference evidence="2 3" key="1">
    <citation type="submission" date="2020-08" db="EMBL/GenBank/DDBJ databases">
        <title>Genomic Encyclopedia of Type Strains, Phase III (KMG-III): the genomes of soil and plant-associated and newly described type strains.</title>
        <authorList>
            <person name="Whitman W."/>
        </authorList>
    </citation>
    <scope>NUCLEOTIDE SEQUENCE [LARGE SCALE GENOMIC DNA]</scope>
    <source>
        <strain evidence="2 3">CECT 8234</strain>
    </source>
</reference>
<evidence type="ECO:0000313" key="2">
    <source>
        <dbReference type="EMBL" id="MBB3153259.1"/>
    </source>
</evidence>
<organism evidence="2 3">
    <name type="scientific">Paenibacillus endophyticus</name>
    <dbReference type="NCBI Taxonomy" id="1294268"/>
    <lineage>
        <taxon>Bacteria</taxon>
        <taxon>Bacillati</taxon>
        <taxon>Bacillota</taxon>
        <taxon>Bacilli</taxon>
        <taxon>Bacillales</taxon>
        <taxon>Paenibacillaceae</taxon>
        <taxon>Paenibacillus</taxon>
    </lineage>
</organism>
<proteinExistence type="predicted"/>
<feature type="transmembrane region" description="Helical" evidence="1">
    <location>
        <begin position="102"/>
        <end position="124"/>
    </location>
</feature>
<keyword evidence="1" id="KW-1133">Transmembrane helix</keyword>
<dbReference type="Proteomes" id="UP000518605">
    <property type="component" value="Unassembled WGS sequence"/>
</dbReference>
<gene>
    <name evidence="2" type="ORF">FHS16_003321</name>
</gene>
<keyword evidence="3" id="KW-1185">Reference proteome</keyword>
<evidence type="ECO:0000313" key="3">
    <source>
        <dbReference type="Proteomes" id="UP000518605"/>
    </source>
</evidence>
<keyword evidence="1" id="KW-0812">Transmembrane</keyword>